<keyword evidence="5 12" id="KW-0547">Nucleotide-binding</keyword>
<evidence type="ECO:0000313" key="16">
    <source>
        <dbReference type="EMBL" id="KAH7548400.1"/>
    </source>
</evidence>
<keyword evidence="3 12" id="KW-0812">Transmembrane</keyword>
<dbReference type="SUPFAM" id="SSF81653">
    <property type="entry name" value="Calcium ATPase, transduction domain A"/>
    <property type="match status" value="1"/>
</dbReference>
<feature type="transmembrane region" description="Helical" evidence="12">
    <location>
        <begin position="396"/>
        <end position="417"/>
    </location>
</feature>
<dbReference type="InterPro" id="IPR008250">
    <property type="entry name" value="ATPase_P-typ_transduc_dom_A_sf"/>
</dbReference>
<evidence type="ECO:0000256" key="1">
    <source>
        <dbReference type="ARBA" id="ARBA00004141"/>
    </source>
</evidence>
<dbReference type="InterPro" id="IPR032631">
    <property type="entry name" value="P-type_ATPase_N"/>
</dbReference>
<dbReference type="NCBIfam" id="TIGR01652">
    <property type="entry name" value="ATPase-Plipid"/>
    <property type="match status" value="2"/>
</dbReference>
<keyword evidence="10 12" id="KW-0472">Membrane</keyword>
<evidence type="ECO:0000256" key="8">
    <source>
        <dbReference type="ARBA" id="ARBA00022967"/>
    </source>
</evidence>
<dbReference type="PRINTS" id="PR00121">
    <property type="entry name" value="NAKATPASE"/>
</dbReference>
<dbReference type="Gene3D" id="3.40.50.1000">
    <property type="entry name" value="HAD superfamily/HAD-like"/>
    <property type="match status" value="1"/>
</dbReference>
<dbReference type="SUPFAM" id="SSF81660">
    <property type="entry name" value="Metal cation-transporting ATPase, ATP-binding domain N"/>
    <property type="match status" value="1"/>
</dbReference>
<comment type="similarity">
    <text evidence="2 12">Belongs to the cation transport ATPase (P-type) (TC 3.A.3) family. Type IV subfamily.</text>
</comment>
<dbReference type="PANTHER" id="PTHR24092:SF91">
    <property type="entry name" value="PHOSPHOLIPID-TRANSPORTING ATPASE 1"/>
    <property type="match status" value="1"/>
</dbReference>
<feature type="transmembrane region" description="Helical" evidence="12">
    <location>
        <begin position="1117"/>
        <end position="1143"/>
    </location>
</feature>
<organism evidence="16 17">
    <name type="scientific">Xanthoceras sorbifolium</name>
    <dbReference type="NCBI Taxonomy" id="99658"/>
    <lineage>
        <taxon>Eukaryota</taxon>
        <taxon>Viridiplantae</taxon>
        <taxon>Streptophyta</taxon>
        <taxon>Embryophyta</taxon>
        <taxon>Tracheophyta</taxon>
        <taxon>Spermatophyta</taxon>
        <taxon>Magnoliopsida</taxon>
        <taxon>eudicotyledons</taxon>
        <taxon>Gunneridae</taxon>
        <taxon>Pentapetalae</taxon>
        <taxon>rosids</taxon>
        <taxon>malvids</taxon>
        <taxon>Sapindales</taxon>
        <taxon>Sapindaceae</taxon>
        <taxon>Xanthoceroideae</taxon>
        <taxon>Xanthoceras</taxon>
    </lineage>
</organism>
<dbReference type="Pfam" id="PF13246">
    <property type="entry name" value="Cation_ATPase"/>
    <property type="match status" value="1"/>
</dbReference>
<dbReference type="SFLD" id="SFLDS00003">
    <property type="entry name" value="Haloacid_Dehalogenase"/>
    <property type="match status" value="1"/>
</dbReference>
<feature type="transmembrane region" description="Helical" evidence="12">
    <location>
        <begin position="1150"/>
        <end position="1170"/>
    </location>
</feature>
<feature type="compositionally biased region" description="Polar residues" evidence="13">
    <location>
        <begin position="1"/>
        <end position="16"/>
    </location>
</feature>
<feature type="transmembrane region" description="Helical" evidence="12">
    <location>
        <begin position="1060"/>
        <end position="1077"/>
    </location>
</feature>
<dbReference type="SUPFAM" id="SSF81665">
    <property type="entry name" value="Calcium ATPase, transmembrane domain M"/>
    <property type="match status" value="1"/>
</dbReference>
<dbReference type="NCBIfam" id="TIGR01494">
    <property type="entry name" value="ATPase_P-type"/>
    <property type="match status" value="2"/>
</dbReference>
<evidence type="ECO:0000256" key="2">
    <source>
        <dbReference type="ARBA" id="ARBA00008109"/>
    </source>
</evidence>
<name>A0ABQ8H530_9ROSI</name>
<evidence type="ECO:0000256" key="4">
    <source>
        <dbReference type="ARBA" id="ARBA00022723"/>
    </source>
</evidence>
<feature type="compositionally biased region" description="Low complexity" evidence="13">
    <location>
        <begin position="17"/>
        <end position="34"/>
    </location>
</feature>
<gene>
    <name evidence="16" type="ORF">JRO89_XS14G0120400</name>
</gene>
<dbReference type="SFLD" id="SFLDF00027">
    <property type="entry name" value="p-type_atpase"/>
    <property type="match status" value="1"/>
</dbReference>
<evidence type="ECO:0000256" key="3">
    <source>
        <dbReference type="ARBA" id="ARBA00022692"/>
    </source>
</evidence>
<accession>A0ABQ8H530</accession>
<dbReference type="Gene3D" id="3.40.1110.10">
    <property type="entry name" value="Calcium-transporting ATPase, cytoplasmic domain N"/>
    <property type="match status" value="1"/>
</dbReference>
<proteinExistence type="inferred from homology"/>
<dbReference type="Pfam" id="PF16212">
    <property type="entry name" value="PhoLip_ATPase_C"/>
    <property type="match status" value="2"/>
</dbReference>
<dbReference type="InterPro" id="IPR023299">
    <property type="entry name" value="ATPase_P-typ_cyto_dom_N"/>
</dbReference>
<feature type="domain" description="P-type ATPase N-terminal" evidence="14">
    <location>
        <begin position="78"/>
        <end position="144"/>
    </location>
</feature>
<dbReference type="InterPro" id="IPR018303">
    <property type="entry name" value="ATPase_P-typ_P_site"/>
</dbReference>
<feature type="transmembrane region" description="Helical" evidence="12">
    <location>
        <begin position="1018"/>
        <end position="1040"/>
    </location>
</feature>
<dbReference type="InterPro" id="IPR023214">
    <property type="entry name" value="HAD_sf"/>
</dbReference>
<dbReference type="InterPro" id="IPR023298">
    <property type="entry name" value="ATPase_P-typ_TM_dom_sf"/>
</dbReference>
<keyword evidence="4" id="KW-0479">Metal-binding</keyword>
<evidence type="ECO:0000259" key="15">
    <source>
        <dbReference type="Pfam" id="PF16212"/>
    </source>
</evidence>
<evidence type="ECO:0000256" key="5">
    <source>
        <dbReference type="ARBA" id="ARBA00022741"/>
    </source>
</evidence>
<feature type="transmembrane region" description="Helical" evidence="12">
    <location>
        <begin position="341"/>
        <end position="360"/>
    </location>
</feature>
<evidence type="ECO:0000256" key="6">
    <source>
        <dbReference type="ARBA" id="ARBA00022840"/>
    </source>
</evidence>
<comment type="caution">
    <text evidence="16">The sequence shown here is derived from an EMBL/GenBank/DDBJ whole genome shotgun (WGS) entry which is preliminary data.</text>
</comment>
<evidence type="ECO:0000313" key="17">
    <source>
        <dbReference type="Proteomes" id="UP000827721"/>
    </source>
</evidence>
<dbReference type="PRINTS" id="PR00119">
    <property type="entry name" value="CATATPASE"/>
</dbReference>
<dbReference type="EC" id="7.6.2.1" evidence="12"/>
<dbReference type="InterPro" id="IPR006539">
    <property type="entry name" value="P-type_ATPase_IV"/>
</dbReference>
<dbReference type="EMBL" id="JAFEMO010000014">
    <property type="protein sequence ID" value="KAH7548400.1"/>
    <property type="molecule type" value="Genomic_DNA"/>
</dbReference>
<dbReference type="InterPro" id="IPR044492">
    <property type="entry name" value="P_typ_ATPase_HD_dom"/>
</dbReference>
<dbReference type="SFLD" id="SFLDG00002">
    <property type="entry name" value="C1.7:_P-type_atpase_like"/>
    <property type="match status" value="1"/>
</dbReference>
<dbReference type="PANTHER" id="PTHR24092">
    <property type="entry name" value="PROBABLE PHOSPHOLIPID-TRANSPORTING ATPASE"/>
    <property type="match status" value="1"/>
</dbReference>
<keyword evidence="17" id="KW-1185">Reference proteome</keyword>
<evidence type="ECO:0000256" key="13">
    <source>
        <dbReference type="SAM" id="MobiDB-lite"/>
    </source>
</evidence>
<feature type="region of interest" description="Disordered" evidence="13">
    <location>
        <begin position="1"/>
        <end position="39"/>
    </location>
</feature>
<dbReference type="InterPro" id="IPR001757">
    <property type="entry name" value="P_typ_ATPase"/>
</dbReference>
<feature type="domain" description="P-type ATPase C-terminal" evidence="15">
    <location>
        <begin position="982"/>
        <end position="1059"/>
    </location>
</feature>
<evidence type="ECO:0000256" key="10">
    <source>
        <dbReference type="ARBA" id="ARBA00023136"/>
    </source>
</evidence>
<keyword evidence="6 12" id="KW-0067">ATP-binding</keyword>
<evidence type="ECO:0000256" key="12">
    <source>
        <dbReference type="RuleBase" id="RU362033"/>
    </source>
</evidence>
<dbReference type="Pfam" id="PF16209">
    <property type="entry name" value="PhoLip_ATPase_N"/>
    <property type="match status" value="1"/>
</dbReference>
<evidence type="ECO:0000259" key="14">
    <source>
        <dbReference type="Pfam" id="PF16209"/>
    </source>
</evidence>
<feature type="domain" description="P-type ATPase C-terminal" evidence="15">
    <location>
        <begin position="1062"/>
        <end position="1179"/>
    </location>
</feature>
<dbReference type="PROSITE" id="PS00154">
    <property type="entry name" value="ATPASE_E1_E2"/>
    <property type="match status" value="1"/>
</dbReference>
<comment type="subcellular location">
    <subcellularLocation>
        <location evidence="1 12">Membrane</location>
        <topology evidence="1 12">Multi-pass membrane protein</topology>
    </subcellularLocation>
</comment>
<reference evidence="16 17" key="1">
    <citation type="submission" date="2021-02" db="EMBL/GenBank/DDBJ databases">
        <title>Plant Genome Project.</title>
        <authorList>
            <person name="Zhang R.-G."/>
        </authorList>
    </citation>
    <scope>NUCLEOTIDE SEQUENCE [LARGE SCALE GENOMIC DNA]</scope>
    <source>
        <tissue evidence="16">Leaves</tissue>
    </source>
</reference>
<sequence length="1213" mass="135497">MDSISPIDNSPNIEFNSNSSSRRSISSVQSKASRGNSIREVSVGDLGSKPVRYGSRGADSEVFSMSQKEINEEDARLVYVNDPFNTNERFEFAGNSVRTGKYSLFTFLPKNLFEQFHRVAYIYFLVIAVLNQIPQLAVFGRGASILPLAFVLLVTAVKDAYEDYRRHRSDKIENNRLASVLVNDQFQLKKWKDIRVGEIIKIHANETLPCDMVLLSASDPTGVAYVQTINLDGESNLKTRYAKQETLLKLPEKEKISALIKCEKPNRNIYGFQANMEVDGKRLSLGPSNILLRGCELKNTTWAIGVAVYAGRETKAMLNNSGAPSKRSWLETHMNSEIIKLSFFLIALCTVVSVCAAVWLKRHKDELDYLPFYRRKDFSKGGKAVNYNYYGWGFEIVFTFLMSVIVFQIMIPISLYISMELVRVGQAYFMIQDTQMYDDPSGSKFQCRALNINEDLGQIKYIFSDKTGTLTENKMEFQCASIWGVSYSDSKASSETEQAGYNVQVDGKVIKPKMKVKLDPHLLRLSRSGKGTKEGKHVHDFFLALAACNTIVPLLIDTSDPNVKLIDYQGESPDEQALVYAAAAYGFMLVERTSGHIAIDVQGERKRTCNSVVAAALDLVLEEIKSEIVVIEMVVVVRVDIFFSFYPYPNHPKADAPNPVGHGLIVSVFCRIALHGQCRFNVLGLHEFDSDRKRMSVILGCPDKTVRLFVKGADTSMFNVIDKASNMNIIRETEAHLYAYSSMGLRTLVVGMRELNASEFEQWQSSFEAASTALIGRAASLRRVAINLENNLCLLGASAIEDKLQKGVPEAIESLRTAGINVWVLTGDKQETAISIGYSSKLLTSKMTQIIINCNSKESCKKCLEDAIAMSKKLITVSGISHNVGRSSGATVTPVALIIDGSSLVYILDSELEELLFQLARNCSVVLCCRVAPLQKAGIVALVKNRTTDMTLAIGDGANDVSMIQMADVGVGISGQEGRQAVMSSDFAMGQFRFLVPLLLVHGHWNYQRMGYMILYNFYRNAVLVLVLFWYVLYTCFSLTTAINEWSSVLYSVIYTSLSYNLWQSAVVFFIPLLAYRHSTIDVSSIGDLWTLAVVILVNVHLAMDIIRWNWISHAAIWGSIIATIICVIVIDAIPSLPGYWAIFNVAKTGLFWLCLMAIVVAALIPRFVVKFFCQYYYPCDVQIAREAEKFGQQRQFGAVELEMNPIFDPPRT</sequence>
<evidence type="ECO:0000256" key="7">
    <source>
        <dbReference type="ARBA" id="ARBA00022842"/>
    </source>
</evidence>
<dbReference type="Gene3D" id="2.70.150.10">
    <property type="entry name" value="Calcium-transporting ATPase, cytoplasmic transduction domain A"/>
    <property type="match status" value="1"/>
</dbReference>
<dbReference type="Proteomes" id="UP000827721">
    <property type="component" value="Unassembled WGS sequence"/>
</dbReference>
<evidence type="ECO:0000256" key="9">
    <source>
        <dbReference type="ARBA" id="ARBA00022989"/>
    </source>
</evidence>
<keyword evidence="9 12" id="KW-1133">Transmembrane helix</keyword>
<dbReference type="InterPro" id="IPR036412">
    <property type="entry name" value="HAD-like_sf"/>
</dbReference>
<evidence type="ECO:0000256" key="11">
    <source>
        <dbReference type="ARBA" id="ARBA00034036"/>
    </source>
</evidence>
<protein>
    <recommendedName>
        <fullName evidence="12">Phospholipid-transporting ATPase</fullName>
        <ecNumber evidence="12">7.6.2.1</ecNumber>
    </recommendedName>
</protein>
<comment type="catalytic activity">
    <reaction evidence="11 12">
        <text>ATP + H2O + phospholipidSide 1 = ADP + phosphate + phospholipidSide 2.</text>
        <dbReference type="EC" id="7.6.2.1"/>
    </reaction>
</comment>
<dbReference type="SUPFAM" id="SSF56784">
    <property type="entry name" value="HAD-like"/>
    <property type="match status" value="1"/>
</dbReference>
<dbReference type="InterPro" id="IPR032630">
    <property type="entry name" value="P_typ_ATPase_c"/>
</dbReference>
<keyword evidence="7 12" id="KW-0460">Magnesium</keyword>
<dbReference type="CDD" id="cd02073">
    <property type="entry name" value="P-type_ATPase_APLT_Dnf-like"/>
    <property type="match status" value="1"/>
</dbReference>
<keyword evidence="8 12" id="KW-1278">Translocase</keyword>
<feature type="transmembrane region" description="Helical" evidence="12">
    <location>
        <begin position="1089"/>
        <end position="1111"/>
    </location>
</feature>